<protein>
    <submittedName>
        <fullName evidence="1">Uncharacterized protein</fullName>
    </submittedName>
</protein>
<sequence>MLYIRQLPVCEPTRALFNHENTR</sequence>
<name>A0A2P2IHW1_RHIMU</name>
<accession>A0A2P2IHW1</accession>
<reference evidence="1" key="1">
    <citation type="submission" date="2018-02" db="EMBL/GenBank/DDBJ databases">
        <title>Rhizophora mucronata_Transcriptome.</title>
        <authorList>
            <person name="Meera S.P."/>
            <person name="Sreeshan A."/>
            <person name="Augustine A."/>
        </authorList>
    </citation>
    <scope>NUCLEOTIDE SEQUENCE</scope>
    <source>
        <tissue evidence="1">Leaf</tissue>
    </source>
</reference>
<dbReference type="AlphaFoldDB" id="A0A2P2IHW1"/>
<dbReference type="EMBL" id="GGEC01000264">
    <property type="protein sequence ID" value="MBW80747.1"/>
    <property type="molecule type" value="Transcribed_RNA"/>
</dbReference>
<organism evidence="1">
    <name type="scientific">Rhizophora mucronata</name>
    <name type="common">Asiatic mangrove</name>
    <dbReference type="NCBI Taxonomy" id="61149"/>
    <lineage>
        <taxon>Eukaryota</taxon>
        <taxon>Viridiplantae</taxon>
        <taxon>Streptophyta</taxon>
        <taxon>Embryophyta</taxon>
        <taxon>Tracheophyta</taxon>
        <taxon>Spermatophyta</taxon>
        <taxon>Magnoliopsida</taxon>
        <taxon>eudicotyledons</taxon>
        <taxon>Gunneridae</taxon>
        <taxon>Pentapetalae</taxon>
        <taxon>rosids</taxon>
        <taxon>fabids</taxon>
        <taxon>Malpighiales</taxon>
        <taxon>Rhizophoraceae</taxon>
        <taxon>Rhizophora</taxon>
    </lineage>
</organism>
<proteinExistence type="predicted"/>
<evidence type="ECO:0000313" key="1">
    <source>
        <dbReference type="EMBL" id="MBW80747.1"/>
    </source>
</evidence>